<dbReference type="PANTHER" id="PTHR30615:SF8">
    <property type="entry name" value="UPF0047 PROTEIN C4A8.02C"/>
    <property type="match status" value="1"/>
</dbReference>
<dbReference type="InterPro" id="IPR035917">
    <property type="entry name" value="YjbQ-like_sf"/>
</dbReference>
<dbReference type="InterPro" id="IPR001602">
    <property type="entry name" value="UPF0047_YjbQ-like"/>
</dbReference>
<keyword evidence="3" id="KW-1185">Reference proteome</keyword>
<dbReference type="Proteomes" id="UP000059074">
    <property type="component" value="Unassembled WGS sequence"/>
</dbReference>
<dbReference type="Gene3D" id="2.60.120.460">
    <property type="entry name" value="YjbQ-like"/>
    <property type="match status" value="1"/>
</dbReference>
<evidence type="ECO:0008006" key="4">
    <source>
        <dbReference type="Google" id="ProtNLM"/>
    </source>
</evidence>
<dbReference type="AlphaFoldDB" id="A0A109BB29"/>
<dbReference type="SUPFAM" id="SSF111038">
    <property type="entry name" value="YjbQ-like"/>
    <property type="match status" value="1"/>
</dbReference>
<proteinExistence type="inferred from homology"/>
<evidence type="ECO:0000313" key="3">
    <source>
        <dbReference type="Proteomes" id="UP000059074"/>
    </source>
</evidence>
<comment type="caution">
    <text evidence="2">The sequence shown here is derived from an EMBL/GenBank/DDBJ whole genome shotgun (WGS) entry which is preliminary data.</text>
</comment>
<gene>
    <name evidence="2" type="ORF">APY04_2719</name>
</gene>
<protein>
    <recommendedName>
        <fullName evidence="4">Secondary thiamine-phosphate synthase enzyme</fullName>
    </recommendedName>
</protein>
<evidence type="ECO:0000256" key="1">
    <source>
        <dbReference type="ARBA" id="ARBA00005534"/>
    </source>
</evidence>
<comment type="similarity">
    <text evidence="1">Belongs to the UPF0047 family.</text>
</comment>
<accession>A0A109BB29</accession>
<evidence type="ECO:0000313" key="2">
    <source>
        <dbReference type="EMBL" id="KWT65481.1"/>
    </source>
</evidence>
<reference evidence="2 3" key="1">
    <citation type="submission" date="2015-10" db="EMBL/GenBank/DDBJ databases">
        <title>Transcriptomic analysis of a linuron degrading triple-species bacterial consortium.</title>
        <authorList>
            <person name="Albers P."/>
        </authorList>
    </citation>
    <scope>NUCLEOTIDE SEQUENCE [LARGE SCALE GENOMIC DNA]</scope>
    <source>
        <strain evidence="2 3">WDL6</strain>
    </source>
</reference>
<dbReference type="PROSITE" id="PS01314">
    <property type="entry name" value="UPF0047"/>
    <property type="match status" value="1"/>
</dbReference>
<dbReference type="STRING" id="121290.APY04_2719"/>
<dbReference type="Pfam" id="PF01894">
    <property type="entry name" value="YjbQ"/>
    <property type="match status" value="1"/>
</dbReference>
<dbReference type="EMBL" id="LMTR01000078">
    <property type="protein sequence ID" value="KWT65481.1"/>
    <property type="molecule type" value="Genomic_DNA"/>
</dbReference>
<dbReference type="PATRIC" id="fig|121290.4.peg.7"/>
<dbReference type="PIRSF" id="PIRSF004681">
    <property type="entry name" value="UCP004681"/>
    <property type="match status" value="1"/>
</dbReference>
<name>A0A109BB29_HYPSL</name>
<dbReference type="NCBIfam" id="TIGR00149">
    <property type="entry name" value="TIGR00149_YjbQ"/>
    <property type="match status" value="1"/>
</dbReference>
<organism evidence="2 3">
    <name type="scientific">Hyphomicrobium sulfonivorans</name>
    <dbReference type="NCBI Taxonomy" id="121290"/>
    <lineage>
        <taxon>Bacteria</taxon>
        <taxon>Pseudomonadati</taxon>
        <taxon>Pseudomonadota</taxon>
        <taxon>Alphaproteobacteria</taxon>
        <taxon>Hyphomicrobiales</taxon>
        <taxon>Hyphomicrobiaceae</taxon>
        <taxon>Hyphomicrobium</taxon>
    </lineage>
</organism>
<dbReference type="PANTHER" id="PTHR30615">
    <property type="entry name" value="UNCHARACTERIZED PROTEIN YJBQ-RELATED"/>
    <property type="match status" value="1"/>
</dbReference>
<sequence>MGGQRLHQPMSQAFETLRVATHGPALLEQTGAVRQWLDRIAARDGLLTLFIRHTSASLLIQENADPDVHVDLLAALERMAPRHHAYVHSIEGPDDMPAHIKAAVLQTSLSIPVQSGQMALGTWQGIYVVEHRDRPHRREVFMHYLGTFAD</sequence>